<comment type="caution">
    <text evidence="1">The sequence shown here is derived from an EMBL/GenBank/DDBJ whole genome shotgun (WGS) entry which is preliminary data.</text>
</comment>
<gene>
    <name evidence="1" type="ORF">ACFSYH_11870</name>
</gene>
<organism evidence="1 2">
    <name type="scientific">Populibacterium corticicola</name>
    <dbReference type="NCBI Taxonomy" id="1812826"/>
    <lineage>
        <taxon>Bacteria</taxon>
        <taxon>Bacillati</taxon>
        <taxon>Actinomycetota</taxon>
        <taxon>Actinomycetes</taxon>
        <taxon>Micrococcales</taxon>
        <taxon>Jonesiaceae</taxon>
        <taxon>Populibacterium</taxon>
    </lineage>
</organism>
<protein>
    <recommendedName>
        <fullName evidence="3">Lipoprotein</fullName>
    </recommendedName>
</protein>
<evidence type="ECO:0008006" key="3">
    <source>
        <dbReference type="Google" id="ProtNLM"/>
    </source>
</evidence>
<dbReference type="PROSITE" id="PS51257">
    <property type="entry name" value="PROKAR_LIPOPROTEIN"/>
    <property type="match status" value="1"/>
</dbReference>
<name>A0ABW5XH02_9MICO</name>
<keyword evidence="2" id="KW-1185">Reference proteome</keyword>
<dbReference type="Proteomes" id="UP001597391">
    <property type="component" value="Unassembled WGS sequence"/>
</dbReference>
<accession>A0ABW5XH02</accession>
<reference evidence="2" key="1">
    <citation type="journal article" date="2019" name="Int. J. Syst. Evol. Microbiol.">
        <title>The Global Catalogue of Microorganisms (GCM) 10K type strain sequencing project: providing services to taxonomists for standard genome sequencing and annotation.</title>
        <authorList>
            <consortium name="The Broad Institute Genomics Platform"/>
            <consortium name="The Broad Institute Genome Sequencing Center for Infectious Disease"/>
            <person name="Wu L."/>
            <person name="Ma J."/>
        </authorList>
    </citation>
    <scope>NUCLEOTIDE SEQUENCE [LARGE SCALE GENOMIC DNA]</scope>
    <source>
        <strain evidence="2">KCTC 33576</strain>
    </source>
</reference>
<evidence type="ECO:0000313" key="2">
    <source>
        <dbReference type="Proteomes" id="UP001597391"/>
    </source>
</evidence>
<evidence type="ECO:0000313" key="1">
    <source>
        <dbReference type="EMBL" id="MFD2841260.1"/>
    </source>
</evidence>
<dbReference type="RefSeq" id="WP_377467206.1">
    <property type="nucleotide sequence ID" value="NZ_JBHUOP010000005.1"/>
</dbReference>
<proteinExistence type="predicted"/>
<sequence length="132" mass="14546">MHIQNRYEQFHVRRRLIALFIAGLTLLGACTSSDEKVTAPEKLIGLSVFQAQQERPEDEAFLTYDLSPAVLNKEPTYSGDLDDARDFVVLAACHEEGGFAVLAVPEVDGHALVEEAKKGVFQKYLHCLEGAG</sequence>
<dbReference type="EMBL" id="JBHUOP010000005">
    <property type="protein sequence ID" value="MFD2841260.1"/>
    <property type="molecule type" value="Genomic_DNA"/>
</dbReference>